<dbReference type="AlphaFoldDB" id="A0A1S1YS69"/>
<dbReference type="STRING" id="915059.NH26_19880"/>
<protein>
    <submittedName>
        <fullName evidence="1">Uncharacterized protein</fullName>
    </submittedName>
</protein>
<comment type="caution">
    <text evidence="1">The sequence shown here is derived from an EMBL/GenBank/DDBJ whole genome shotgun (WGS) entry which is preliminary data.</text>
</comment>
<gene>
    <name evidence="1" type="ORF">NH26_19880</name>
</gene>
<dbReference type="OrthoDB" id="9826734at2"/>
<dbReference type="RefSeq" id="WP_044217746.1">
    <property type="nucleotide sequence ID" value="NZ_JRYR02000002.1"/>
</dbReference>
<organism evidence="1 2">
    <name type="scientific">Flammeovirga pacifica</name>
    <dbReference type="NCBI Taxonomy" id="915059"/>
    <lineage>
        <taxon>Bacteria</taxon>
        <taxon>Pseudomonadati</taxon>
        <taxon>Bacteroidota</taxon>
        <taxon>Cytophagia</taxon>
        <taxon>Cytophagales</taxon>
        <taxon>Flammeovirgaceae</taxon>
        <taxon>Flammeovirga</taxon>
    </lineage>
</organism>
<keyword evidence="2" id="KW-1185">Reference proteome</keyword>
<accession>A0A1S1YS69</accession>
<name>A0A1S1YS69_FLAPC</name>
<dbReference type="EMBL" id="JRYR02000002">
    <property type="protein sequence ID" value="OHX63874.1"/>
    <property type="molecule type" value="Genomic_DNA"/>
</dbReference>
<reference evidence="1 2" key="1">
    <citation type="journal article" date="2012" name="Int. J. Syst. Evol. Microbiol.">
        <title>Flammeovirga pacifica sp. nov., isolated from deep-sea sediment.</title>
        <authorList>
            <person name="Xu H."/>
            <person name="Fu Y."/>
            <person name="Yang N."/>
            <person name="Ding Z."/>
            <person name="Lai Q."/>
            <person name="Zeng R."/>
        </authorList>
    </citation>
    <scope>NUCLEOTIDE SEQUENCE [LARGE SCALE GENOMIC DNA]</scope>
    <source>
        <strain evidence="2">DSM 24597 / LMG 26175 / WPAGA1</strain>
    </source>
</reference>
<evidence type="ECO:0000313" key="2">
    <source>
        <dbReference type="Proteomes" id="UP000179797"/>
    </source>
</evidence>
<proteinExistence type="predicted"/>
<sequence length="202" mass="23150">MKLRHLFWMAVLAIMQTSCQDIYPELGSPIQKTPVFAIKSSTQFNPSLNIVGFSVYKEKPLQISYVTDLTLKKYDLEDYALNTESNNVDIKYSISDYEGKMYYTVVGENKTDSLVMPNVDRMDYEIKLAYNDEANPEKSEGTLKIQSYSDSVIFFPFERYLYNSNGVVIGVEYGDPDTLVSDTQFTYLIEDTILASDEEVFN</sequence>
<evidence type="ECO:0000313" key="1">
    <source>
        <dbReference type="EMBL" id="OHX63874.1"/>
    </source>
</evidence>
<dbReference type="Proteomes" id="UP000179797">
    <property type="component" value="Unassembled WGS sequence"/>
</dbReference>